<comment type="caution">
    <text evidence="1">The sequence shown here is derived from an EMBL/GenBank/DDBJ whole genome shotgun (WGS) entry which is preliminary data.</text>
</comment>
<keyword evidence="2" id="KW-1185">Reference proteome</keyword>
<dbReference type="VEuPathDB" id="FungiDB:CC1G_13057"/>
<gene>
    <name evidence="1" type="ORF">CC1G_13057</name>
</gene>
<dbReference type="EMBL" id="AACS02000002">
    <property type="protein sequence ID" value="EAU80846.2"/>
    <property type="molecule type" value="Genomic_DNA"/>
</dbReference>
<accession>A8PFA7</accession>
<dbReference type="Proteomes" id="UP000001861">
    <property type="component" value="Unassembled WGS sequence"/>
</dbReference>
<dbReference type="HOGENOM" id="CLU_3050235_0_0_1"/>
<name>A8PFA7_COPC7</name>
<evidence type="ECO:0000313" key="1">
    <source>
        <dbReference type="EMBL" id="EAU80846.2"/>
    </source>
</evidence>
<dbReference type="KEGG" id="cci:CC1G_13057"/>
<reference evidence="1 2" key="1">
    <citation type="journal article" date="2010" name="Proc. Natl. Acad. Sci. U.S.A.">
        <title>Insights into evolution of multicellular fungi from the assembled chromosomes of the mushroom Coprinopsis cinerea (Coprinus cinereus).</title>
        <authorList>
            <person name="Stajich J.E."/>
            <person name="Wilke S.K."/>
            <person name="Ahren D."/>
            <person name="Au C.H."/>
            <person name="Birren B.W."/>
            <person name="Borodovsky M."/>
            <person name="Burns C."/>
            <person name="Canback B."/>
            <person name="Casselton L.A."/>
            <person name="Cheng C.K."/>
            <person name="Deng J."/>
            <person name="Dietrich F.S."/>
            <person name="Fargo D.C."/>
            <person name="Farman M.L."/>
            <person name="Gathman A.C."/>
            <person name="Goldberg J."/>
            <person name="Guigo R."/>
            <person name="Hoegger P.J."/>
            <person name="Hooker J.B."/>
            <person name="Huggins A."/>
            <person name="James T.Y."/>
            <person name="Kamada T."/>
            <person name="Kilaru S."/>
            <person name="Kodira C."/>
            <person name="Kues U."/>
            <person name="Kupfer D."/>
            <person name="Kwan H.S."/>
            <person name="Lomsadze A."/>
            <person name="Li W."/>
            <person name="Lilly W.W."/>
            <person name="Ma L.J."/>
            <person name="Mackey A.J."/>
            <person name="Manning G."/>
            <person name="Martin F."/>
            <person name="Muraguchi H."/>
            <person name="Natvig D.O."/>
            <person name="Palmerini H."/>
            <person name="Ramesh M.A."/>
            <person name="Rehmeyer C.J."/>
            <person name="Roe B.A."/>
            <person name="Shenoy N."/>
            <person name="Stanke M."/>
            <person name="Ter-Hovhannisyan V."/>
            <person name="Tunlid A."/>
            <person name="Velagapudi R."/>
            <person name="Vision T.J."/>
            <person name="Zeng Q."/>
            <person name="Zolan M.E."/>
            <person name="Pukkila P.J."/>
        </authorList>
    </citation>
    <scope>NUCLEOTIDE SEQUENCE [LARGE SCALE GENOMIC DNA]</scope>
    <source>
        <strain evidence="2">Okayama-7 / 130 / ATCC MYA-4618 / FGSC 9003</strain>
    </source>
</reference>
<sequence>MSAGFSYEQFGKGALARPHRYRGLPGQPTPLFAKEHAAPMIVDLILVSSIVPSA</sequence>
<dbReference type="RefSeq" id="XP_001840965.2">
    <property type="nucleotide sequence ID" value="XM_001840913.2"/>
</dbReference>
<protein>
    <submittedName>
        <fullName evidence="1">Uncharacterized protein</fullName>
    </submittedName>
</protein>
<dbReference type="GeneID" id="6017622"/>
<organism evidence="1 2">
    <name type="scientific">Coprinopsis cinerea (strain Okayama-7 / 130 / ATCC MYA-4618 / FGSC 9003)</name>
    <name type="common">Inky cap fungus</name>
    <name type="synonym">Hormographiella aspergillata</name>
    <dbReference type="NCBI Taxonomy" id="240176"/>
    <lineage>
        <taxon>Eukaryota</taxon>
        <taxon>Fungi</taxon>
        <taxon>Dikarya</taxon>
        <taxon>Basidiomycota</taxon>
        <taxon>Agaricomycotina</taxon>
        <taxon>Agaricomycetes</taxon>
        <taxon>Agaricomycetidae</taxon>
        <taxon>Agaricales</taxon>
        <taxon>Agaricineae</taxon>
        <taxon>Psathyrellaceae</taxon>
        <taxon>Coprinopsis</taxon>
    </lineage>
</organism>
<dbReference type="InParanoid" id="A8PFA7"/>
<dbReference type="AlphaFoldDB" id="A8PFA7"/>
<proteinExistence type="predicted"/>
<evidence type="ECO:0000313" key="2">
    <source>
        <dbReference type="Proteomes" id="UP000001861"/>
    </source>
</evidence>